<name>A0A2J8AIK2_9CHLO</name>
<feature type="compositionally biased region" description="Low complexity" evidence="1">
    <location>
        <begin position="1"/>
        <end position="12"/>
    </location>
</feature>
<evidence type="ECO:0000313" key="2">
    <source>
        <dbReference type="EMBL" id="PNH12341.1"/>
    </source>
</evidence>
<evidence type="ECO:0008006" key="4">
    <source>
        <dbReference type="Google" id="ProtNLM"/>
    </source>
</evidence>
<feature type="region of interest" description="Disordered" evidence="1">
    <location>
        <begin position="1"/>
        <end position="48"/>
    </location>
</feature>
<dbReference type="AlphaFoldDB" id="A0A2J8AIK2"/>
<evidence type="ECO:0000313" key="3">
    <source>
        <dbReference type="Proteomes" id="UP000236333"/>
    </source>
</evidence>
<keyword evidence="3" id="KW-1185">Reference proteome</keyword>
<sequence>MPRTGRVTPVPRRSARGLRGVSELDGVEYSPGGGLRRSSLEVRPASAGARKAGRRNEIAAPPFYYDRHGGAGCGSWYVPYSHMHAAVRAGRFPVAAPQPAKPATSTEAANSSIAISSNSSAAVQGPARYAVFMSVASGLADRLTNSLSVFLYALLTDRAFEHVWYGKHQLWESYSSPWVDWRAPPRDLTRGHTMRAQVPAGAGDTSGNSTEAEGPVLRVVTENHHWSQHDRPTMAAELYLHEEQVARRTWLRYMAANNSGLLTYGDEYEAVVWTLNSPFLRYALRNPLLADRLQELGITRANAVPCLFNYLYLPTAEALAPFRHGELLGKLLDPLNFVIGIQVRIGDVVFKRGAAQQPGHSLGASSSAFFSCARQLTAQLEELAAVVQGPEDKGRPEVAQHARPWEELLAHQLTSRQWARLQLGRRLRRWGGGKVEGGSGAGVPAVFRGGRVHWMLISDSEELRRWAQQEYGGGGRLLVTEGLPIDHVQDYSRNGQAGLNAAAAEMWLFGLASAHVVSAGSSFGRLGALAGSYSRPLRVYGTALNSGARRCRLDRPDALSDIEDWFIGV</sequence>
<protein>
    <recommendedName>
        <fullName evidence="4">Fucosyltransferase</fullName>
    </recommendedName>
</protein>
<proteinExistence type="predicted"/>
<dbReference type="OrthoDB" id="543231at2759"/>
<reference evidence="2 3" key="1">
    <citation type="journal article" date="2017" name="Mol. Biol. Evol.">
        <title>The 4-celled Tetrabaena socialis nuclear genome reveals the essential components for genetic control of cell number at the origin of multicellularity in the volvocine lineage.</title>
        <authorList>
            <person name="Featherston J."/>
            <person name="Arakaki Y."/>
            <person name="Hanschen E.R."/>
            <person name="Ferris P.J."/>
            <person name="Michod R.E."/>
            <person name="Olson B.J.S.C."/>
            <person name="Nozaki H."/>
            <person name="Durand P.M."/>
        </authorList>
    </citation>
    <scope>NUCLEOTIDE SEQUENCE [LARGE SCALE GENOMIC DNA]</scope>
    <source>
        <strain evidence="2 3">NIES-571</strain>
    </source>
</reference>
<gene>
    <name evidence="2" type="ORF">TSOC_000751</name>
</gene>
<evidence type="ECO:0000256" key="1">
    <source>
        <dbReference type="SAM" id="MobiDB-lite"/>
    </source>
</evidence>
<organism evidence="2 3">
    <name type="scientific">Tetrabaena socialis</name>
    <dbReference type="NCBI Taxonomy" id="47790"/>
    <lineage>
        <taxon>Eukaryota</taxon>
        <taxon>Viridiplantae</taxon>
        <taxon>Chlorophyta</taxon>
        <taxon>core chlorophytes</taxon>
        <taxon>Chlorophyceae</taxon>
        <taxon>CS clade</taxon>
        <taxon>Chlamydomonadales</taxon>
        <taxon>Tetrabaenaceae</taxon>
        <taxon>Tetrabaena</taxon>
    </lineage>
</organism>
<dbReference type="Proteomes" id="UP000236333">
    <property type="component" value="Unassembled WGS sequence"/>
</dbReference>
<dbReference type="EMBL" id="PGGS01000010">
    <property type="protein sequence ID" value="PNH12341.1"/>
    <property type="molecule type" value="Genomic_DNA"/>
</dbReference>
<accession>A0A2J8AIK2</accession>
<comment type="caution">
    <text evidence="2">The sequence shown here is derived from an EMBL/GenBank/DDBJ whole genome shotgun (WGS) entry which is preliminary data.</text>
</comment>